<keyword evidence="8" id="KW-0067">ATP-binding</keyword>
<evidence type="ECO:0000256" key="1">
    <source>
        <dbReference type="ARBA" id="ARBA00004496"/>
    </source>
</evidence>
<dbReference type="NCBIfam" id="TIGR00150">
    <property type="entry name" value="T6A_YjeE"/>
    <property type="match status" value="1"/>
</dbReference>
<protein>
    <recommendedName>
        <fullName evidence="3">tRNA threonylcarbamoyladenosine biosynthesis protein TsaE</fullName>
    </recommendedName>
    <alternativeName>
        <fullName evidence="10">t(6)A37 threonylcarbamoyladenosine biosynthesis protein TsaE</fullName>
    </alternativeName>
</protein>
<dbReference type="SUPFAM" id="SSF52540">
    <property type="entry name" value="P-loop containing nucleoside triphosphate hydrolases"/>
    <property type="match status" value="1"/>
</dbReference>
<dbReference type="HOGENOM" id="CLU_087829_4_0_5"/>
<reference evidence="12" key="1">
    <citation type="journal article" date="2014" name="Stand. Genomic Sci.">
        <title>Genome sequence of the exopolysaccharide-producing Salipiger mucosus type strain (DSM 16094(T)), a moderately halophilic member of the Roseobacter clade.</title>
        <authorList>
            <person name="Riedel T."/>
            <person name="Spring S."/>
            <person name="Fiebig A."/>
            <person name="Petersen J."/>
            <person name="Kyrpides N.C."/>
            <person name="Goker M."/>
            <person name="Klenk H.P."/>
        </authorList>
    </citation>
    <scope>NUCLEOTIDE SEQUENCE [LARGE SCALE GENOMIC DNA]</scope>
    <source>
        <strain evidence="12">DSM 16094</strain>
    </source>
</reference>
<dbReference type="GO" id="GO:0046872">
    <property type="term" value="F:metal ion binding"/>
    <property type="evidence" value="ECO:0007669"/>
    <property type="project" value="UniProtKB-KW"/>
</dbReference>
<keyword evidence="5" id="KW-0819">tRNA processing</keyword>
<keyword evidence="4" id="KW-0963">Cytoplasm</keyword>
<dbReference type="PANTHER" id="PTHR33540">
    <property type="entry name" value="TRNA THREONYLCARBAMOYLADENOSINE BIOSYNTHESIS PROTEIN TSAE"/>
    <property type="match status" value="1"/>
</dbReference>
<dbReference type="GO" id="GO:0002949">
    <property type="term" value="P:tRNA threonylcarbamoyladenosine modification"/>
    <property type="evidence" value="ECO:0007669"/>
    <property type="project" value="InterPro"/>
</dbReference>
<sequence length="171" mass="18391">MDACLAARRGYLAPMSPPRAALTLASPEDTCALAAALAPGLRPGDVLLLSGEIGAGKTHFARCLIQALQEMPEDVPSPTFTLVQSYDTPAGEVWHADLYRLGDPDQVEELGLFEAFETAICLVEWPDRLGELAPPEALSLHFTAGEDEDARRLEAAWTDPRWDGVIPPLAA</sequence>
<dbReference type="STRING" id="1123237.Salmuc_05237"/>
<evidence type="ECO:0000256" key="4">
    <source>
        <dbReference type="ARBA" id="ARBA00022490"/>
    </source>
</evidence>
<dbReference type="Pfam" id="PF02367">
    <property type="entry name" value="TsaE"/>
    <property type="match status" value="1"/>
</dbReference>
<keyword evidence="7" id="KW-0547">Nucleotide-binding</keyword>
<keyword evidence="6" id="KW-0479">Metal-binding</keyword>
<evidence type="ECO:0000256" key="10">
    <source>
        <dbReference type="ARBA" id="ARBA00032441"/>
    </source>
</evidence>
<dbReference type="PANTHER" id="PTHR33540:SF2">
    <property type="entry name" value="TRNA THREONYLCARBAMOYLADENOSINE BIOSYNTHESIS PROTEIN TSAE"/>
    <property type="match status" value="1"/>
</dbReference>
<dbReference type="Gene3D" id="3.40.50.300">
    <property type="entry name" value="P-loop containing nucleotide triphosphate hydrolases"/>
    <property type="match status" value="1"/>
</dbReference>
<dbReference type="EMBL" id="APVH01000021">
    <property type="protein sequence ID" value="EPX82488.1"/>
    <property type="molecule type" value="Genomic_DNA"/>
</dbReference>
<evidence type="ECO:0000256" key="6">
    <source>
        <dbReference type="ARBA" id="ARBA00022723"/>
    </source>
</evidence>
<comment type="subcellular location">
    <subcellularLocation>
        <location evidence="1">Cytoplasm</location>
    </subcellularLocation>
</comment>
<evidence type="ECO:0000256" key="2">
    <source>
        <dbReference type="ARBA" id="ARBA00007599"/>
    </source>
</evidence>
<dbReference type="eggNOG" id="COG0802">
    <property type="taxonomic scope" value="Bacteria"/>
</dbReference>
<evidence type="ECO:0000256" key="5">
    <source>
        <dbReference type="ARBA" id="ARBA00022694"/>
    </source>
</evidence>
<keyword evidence="12" id="KW-1185">Reference proteome</keyword>
<dbReference type="AlphaFoldDB" id="S9QS47"/>
<dbReference type="GO" id="GO:0005737">
    <property type="term" value="C:cytoplasm"/>
    <property type="evidence" value="ECO:0007669"/>
    <property type="project" value="UniProtKB-SubCell"/>
</dbReference>
<accession>S9QS47</accession>
<evidence type="ECO:0000313" key="12">
    <source>
        <dbReference type="Proteomes" id="UP000015347"/>
    </source>
</evidence>
<evidence type="ECO:0000313" key="11">
    <source>
        <dbReference type="EMBL" id="EPX82488.1"/>
    </source>
</evidence>
<name>S9QS47_9RHOB</name>
<gene>
    <name evidence="11" type="ORF">Salmuc_05237</name>
</gene>
<evidence type="ECO:0000256" key="9">
    <source>
        <dbReference type="ARBA" id="ARBA00022842"/>
    </source>
</evidence>
<evidence type="ECO:0000256" key="3">
    <source>
        <dbReference type="ARBA" id="ARBA00019010"/>
    </source>
</evidence>
<evidence type="ECO:0000256" key="7">
    <source>
        <dbReference type="ARBA" id="ARBA00022741"/>
    </source>
</evidence>
<comment type="similarity">
    <text evidence="2">Belongs to the TsaE family.</text>
</comment>
<keyword evidence="9" id="KW-0460">Magnesium</keyword>
<dbReference type="Proteomes" id="UP000015347">
    <property type="component" value="Unassembled WGS sequence"/>
</dbReference>
<evidence type="ECO:0000256" key="8">
    <source>
        <dbReference type="ARBA" id="ARBA00022840"/>
    </source>
</evidence>
<proteinExistence type="inferred from homology"/>
<comment type="caution">
    <text evidence="11">The sequence shown here is derived from an EMBL/GenBank/DDBJ whole genome shotgun (WGS) entry which is preliminary data.</text>
</comment>
<dbReference type="InterPro" id="IPR003442">
    <property type="entry name" value="T6A_TsaE"/>
</dbReference>
<organism evidence="11 12">
    <name type="scientific">Salipiger mucosus DSM 16094</name>
    <dbReference type="NCBI Taxonomy" id="1123237"/>
    <lineage>
        <taxon>Bacteria</taxon>
        <taxon>Pseudomonadati</taxon>
        <taxon>Pseudomonadota</taxon>
        <taxon>Alphaproteobacteria</taxon>
        <taxon>Rhodobacterales</taxon>
        <taxon>Roseobacteraceae</taxon>
        <taxon>Salipiger</taxon>
    </lineage>
</organism>
<dbReference type="InterPro" id="IPR027417">
    <property type="entry name" value="P-loop_NTPase"/>
</dbReference>
<dbReference type="GO" id="GO:0005524">
    <property type="term" value="F:ATP binding"/>
    <property type="evidence" value="ECO:0007669"/>
    <property type="project" value="UniProtKB-KW"/>
</dbReference>